<evidence type="ECO:0000313" key="1">
    <source>
        <dbReference type="EMBL" id="KAH7156228.1"/>
    </source>
</evidence>
<comment type="caution">
    <text evidence="1">The sequence shown here is derived from an EMBL/GenBank/DDBJ whole genome shotgun (WGS) entry which is preliminary data.</text>
</comment>
<reference evidence="1" key="1">
    <citation type="journal article" date="2021" name="Nat. Commun.">
        <title>Genetic determinants of endophytism in the Arabidopsis root mycobiome.</title>
        <authorList>
            <person name="Mesny F."/>
            <person name="Miyauchi S."/>
            <person name="Thiergart T."/>
            <person name="Pickel B."/>
            <person name="Atanasova L."/>
            <person name="Karlsson M."/>
            <person name="Huettel B."/>
            <person name="Barry K.W."/>
            <person name="Haridas S."/>
            <person name="Chen C."/>
            <person name="Bauer D."/>
            <person name="Andreopoulos W."/>
            <person name="Pangilinan J."/>
            <person name="LaButti K."/>
            <person name="Riley R."/>
            <person name="Lipzen A."/>
            <person name="Clum A."/>
            <person name="Drula E."/>
            <person name="Henrissat B."/>
            <person name="Kohler A."/>
            <person name="Grigoriev I.V."/>
            <person name="Martin F.M."/>
            <person name="Hacquard S."/>
        </authorList>
    </citation>
    <scope>NUCLEOTIDE SEQUENCE</scope>
    <source>
        <strain evidence="1">MPI-CAGE-AT-0147</strain>
    </source>
</reference>
<organism evidence="1 2">
    <name type="scientific">Dactylonectria macrodidyma</name>
    <dbReference type="NCBI Taxonomy" id="307937"/>
    <lineage>
        <taxon>Eukaryota</taxon>
        <taxon>Fungi</taxon>
        <taxon>Dikarya</taxon>
        <taxon>Ascomycota</taxon>
        <taxon>Pezizomycotina</taxon>
        <taxon>Sordariomycetes</taxon>
        <taxon>Hypocreomycetidae</taxon>
        <taxon>Hypocreales</taxon>
        <taxon>Nectriaceae</taxon>
        <taxon>Dactylonectria</taxon>
    </lineage>
</organism>
<protein>
    <submittedName>
        <fullName evidence="1">Uncharacterized protein</fullName>
    </submittedName>
</protein>
<sequence length="89" mass="9873">MLHCCPPLLLLPSWVPPFLRSDPFSEAGWILCIRVAGAEVGALRLVTGPRNSPVFKACHSQCARDADQWARCTSPAYHRRKALSNLSEK</sequence>
<dbReference type="EMBL" id="JAGMUV010000005">
    <property type="protein sequence ID" value="KAH7156228.1"/>
    <property type="molecule type" value="Genomic_DNA"/>
</dbReference>
<keyword evidence="2" id="KW-1185">Reference proteome</keyword>
<accession>A0A9P9JFL0</accession>
<gene>
    <name evidence="1" type="ORF">EDB81DRAFT_786353</name>
</gene>
<evidence type="ECO:0000313" key="2">
    <source>
        <dbReference type="Proteomes" id="UP000738349"/>
    </source>
</evidence>
<dbReference type="Proteomes" id="UP000738349">
    <property type="component" value="Unassembled WGS sequence"/>
</dbReference>
<dbReference type="AlphaFoldDB" id="A0A9P9JFL0"/>
<name>A0A9P9JFL0_9HYPO</name>
<proteinExistence type="predicted"/>